<comment type="caution">
    <text evidence="3">The sequence shown here is derived from an EMBL/GenBank/DDBJ whole genome shotgun (WGS) entry which is preliminary data.</text>
</comment>
<dbReference type="InterPro" id="IPR012495">
    <property type="entry name" value="TadE-like_dom"/>
</dbReference>
<dbReference type="AlphaFoldDB" id="A0A4D4KED2"/>
<evidence type="ECO:0000256" key="1">
    <source>
        <dbReference type="SAM" id="Phobius"/>
    </source>
</evidence>
<evidence type="ECO:0000313" key="4">
    <source>
        <dbReference type="Proteomes" id="UP000299290"/>
    </source>
</evidence>
<accession>A0A4D4KED2</accession>
<dbReference type="Pfam" id="PF07811">
    <property type="entry name" value="TadE"/>
    <property type="match status" value="1"/>
</dbReference>
<reference evidence="3 4" key="1">
    <citation type="journal article" date="2020" name="Int. J. Syst. Evol. Microbiol.">
        <title>Reclassification of Streptomyces castelarensis and Streptomyces sporoclivatus as later heterotypic synonyms of Streptomyces antimycoticus.</title>
        <authorList>
            <person name="Komaki H."/>
            <person name="Tamura T."/>
        </authorList>
    </citation>
    <scope>NUCLEOTIDE SEQUENCE [LARGE SCALE GENOMIC DNA]</scope>
    <source>
        <strain evidence="3 4">NBRC 12839</strain>
    </source>
</reference>
<keyword evidence="1" id="KW-0812">Transmembrane</keyword>
<protein>
    <recommendedName>
        <fullName evidence="2">TadE-like domain-containing protein</fullName>
    </recommendedName>
</protein>
<gene>
    <name evidence="3" type="ORF">SANT12839_073960</name>
</gene>
<feature type="domain" description="TadE-like" evidence="2">
    <location>
        <begin position="16"/>
        <end position="56"/>
    </location>
</feature>
<keyword evidence="4" id="KW-1185">Reference proteome</keyword>
<organism evidence="3 4">
    <name type="scientific">Streptomyces antimycoticus</name>
    <dbReference type="NCBI Taxonomy" id="68175"/>
    <lineage>
        <taxon>Bacteria</taxon>
        <taxon>Bacillati</taxon>
        <taxon>Actinomycetota</taxon>
        <taxon>Actinomycetes</taxon>
        <taxon>Kitasatosporales</taxon>
        <taxon>Streptomycetaceae</taxon>
        <taxon>Streptomyces</taxon>
        <taxon>Streptomyces violaceusniger group</taxon>
    </lineage>
</organism>
<name>A0A4D4KED2_9ACTN</name>
<keyword evidence="1" id="KW-1133">Transmembrane helix</keyword>
<evidence type="ECO:0000259" key="2">
    <source>
        <dbReference type="Pfam" id="PF07811"/>
    </source>
</evidence>
<dbReference type="RefSeq" id="WP_137968041.1">
    <property type="nucleotide sequence ID" value="NZ_BJHV01000001.1"/>
</dbReference>
<evidence type="ECO:0000313" key="3">
    <source>
        <dbReference type="EMBL" id="GDY46514.1"/>
    </source>
</evidence>
<dbReference type="EMBL" id="BJHV01000001">
    <property type="protein sequence ID" value="GDY46514.1"/>
    <property type="molecule type" value="Genomic_DNA"/>
</dbReference>
<dbReference type="Proteomes" id="UP000299290">
    <property type="component" value="Unassembled WGS sequence"/>
</dbReference>
<sequence>MNHLLRVPRGFRGDRGTVTTQLVVVVPALLMLALLIVQFALAWHARHIAQYAAEHALAAARVQHGSAADGHARGVRSLTQLGSRVLTAPSVTVRRTATQAVVRVQGRVMPVLPGLHLTASGTASGAVERITTPAGEHA</sequence>
<feature type="transmembrane region" description="Helical" evidence="1">
    <location>
        <begin position="20"/>
        <end position="43"/>
    </location>
</feature>
<keyword evidence="1" id="KW-0472">Membrane</keyword>
<proteinExistence type="predicted"/>